<dbReference type="EMBL" id="JEWH01000020">
    <property type="protein sequence ID" value="EXB05822.1"/>
    <property type="molecule type" value="Genomic_DNA"/>
</dbReference>
<dbReference type="InterPro" id="IPR035906">
    <property type="entry name" value="MetI-like_sf"/>
</dbReference>
<feature type="transmembrane region" description="Helical" evidence="7">
    <location>
        <begin position="129"/>
        <end position="146"/>
    </location>
</feature>
<protein>
    <submittedName>
        <fullName evidence="9">Binding--dependent transport system inner membrane component family protein</fullName>
    </submittedName>
</protein>
<keyword evidence="6 7" id="KW-0472">Membrane</keyword>
<evidence type="ECO:0000256" key="1">
    <source>
        <dbReference type="ARBA" id="ARBA00004651"/>
    </source>
</evidence>
<evidence type="ECO:0000256" key="4">
    <source>
        <dbReference type="ARBA" id="ARBA00022692"/>
    </source>
</evidence>
<comment type="similarity">
    <text evidence="7">Belongs to the binding-protein-dependent transport system permease family.</text>
</comment>
<name>A0A009HNS2_ACIB9</name>
<proteinExistence type="inferred from homology"/>
<dbReference type="PANTHER" id="PTHR30151">
    <property type="entry name" value="ALKANE SULFONATE ABC TRANSPORTER-RELATED, MEMBRANE SUBUNIT"/>
    <property type="match status" value="1"/>
</dbReference>
<keyword evidence="2 7" id="KW-0813">Transport</keyword>
<dbReference type="PANTHER" id="PTHR30151:SF0">
    <property type="entry name" value="ABC TRANSPORTER PERMEASE PROTEIN MJ0413-RELATED"/>
    <property type="match status" value="1"/>
</dbReference>
<feature type="transmembrane region" description="Helical" evidence="7">
    <location>
        <begin position="33"/>
        <end position="51"/>
    </location>
</feature>
<evidence type="ECO:0000256" key="3">
    <source>
        <dbReference type="ARBA" id="ARBA00022475"/>
    </source>
</evidence>
<evidence type="ECO:0000256" key="2">
    <source>
        <dbReference type="ARBA" id="ARBA00022448"/>
    </source>
</evidence>
<feature type="transmembrane region" description="Helical" evidence="7">
    <location>
        <begin position="250"/>
        <end position="272"/>
    </location>
</feature>
<dbReference type="GO" id="GO:0042918">
    <property type="term" value="P:alkanesulfonate transmembrane transport"/>
    <property type="evidence" value="ECO:0007669"/>
    <property type="project" value="UniProtKB-ARBA"/>
</dbReference>
<accession>A0A009HNS2</accession>
<keyword evidence="5 7" id="KW-1133">Transmembrane helix</keyword>
<evidence type="ECO:0000259" key="8">
    <source>
        <dbReference type="PROSITE" id="PS50928"/>
    </source>
</evidence>
<organism evidence="9 10">
    <name type="scientific">Acinetobacter baumannii (strain 1295743)</name>
    <dbReference type="NCBI Taxonomy" id="1310613"/>
    <lineage>
        <taxon>Bacteria</taxon>
        <taxon>Pseudomonadati</taxon>
        <taxon>Pseudomonadota</taxon>
        <taxon>Gammaproteobacteria</taxon>
        <taxon>Moraxellales</taxon>
        <taxon>Moraxellaceae</taxon>
        <taxon>Acinetobacter</taxon>
        <taxon>Acinetobacter calcoaceticus/baumannii complex</taxon>
    </lineage>
</organism>
<evidence type="ECO:0000256" key="5">
    <source>
        <dbReference type="ARBA" id="ARBA00022989"/>
    </source>
</evidence>
<keyword evidence="3" id="KW-1003">Cell membrane</keyword>
<evidence type="ECO:0000256" key="7">
    <source>
        <dbReference type="RuleBase" id="RU363032"/>
    </source>
</evidence>
<dbReference type="PROSITE" id="PS50928">
    <property type="entry name" value="ABC_TM1"/>
    <property type="match status" value="1"/>
</dbReference>
<comment type="caution">
    <text evidence="9">The sequence shown here is derived from an EMBL/GenBank/DDBJ whole genome shotgun (WGS) entry which is preliminary data.</text>
</comment>
<evidence type="ECO:0000313" key="9">
    <source>
        <dbReference type="EMBL" id="EXB05822.1"/>
    </source>
</evidence>
<dbReference type="PATRIC" id="fig|1310613.3.peg.1825"/>
<feature type="transmembrane region" description="Helical" evidence="7">
    <location>
        <begin position="153"/>
        <end position="173"/>
    </location>
</feature>
<dbReference type="Pfam" id="PF00528">
    <property type="entry name" value="BPD_transp_1"/>
    <property type="match status" value="1"/>
</dbReference>
<dbReference type="SUPFAM" id="SSF161098">
    <property type="entry name" value="MetI-like"/>
    <property type="match status" value="1"/>
</dbReference>
<reference evidence="9 10" key="1">
    <citation type="submission" date="2014-02" db="EMBL/GenBank/DDBJ databases">
        <title>Comparative genomics and transcriptomics to identify genetic mechanisms underlying the emergence of carbapenem resistant Acinetobacter baumannii (CRAb).</title>
        <authorList>
            <person name="Harris A.D."/>
            <person name="Johnson K.J."/>
            <person name="George J."/>
            <person name="Shefchek K."/>
            <person name="Daugherty S.C."/>
            <person name="Parankush S."/>
            <person name="Sadzewicz L."/>
            <person name="Tallon L."/>
            <person name="Sengamalay N."/>
            <person name="Hazen T.H."/>
            <person name="Rasko D.A."/>
        </authorList>
    </citation>
    <scope>NUCLEOTIDE SEQUENCE [LARGE SCALE GENOMIC DNA]</scope>
    <source>
        <strain evidence="9 10">1295743</strain>
    </source>
</reference>
<evidence type="ECO:0000256" key="6">
    <source>
        <dbReference type="ARBA" id="ARBA00023136"/>
    </source>
</evidence>
<dbReference type="InterPro" id="IPR000515">
    <property type="entry name" value="MetI-like"/>
</dbReference>
<evidence type="ECO:0000313" key="10">
    <source>
        <dbReference type="Proteomes" id="UP000020595"/>
    </source>
</evidence>
<feature type="transmembrane region" description="Helical" evidence="7">
    <location>
        <begin position="95"/>
        <end position="117"/>
    </location>
</feature>
<dbReference type="Gene3D" id="1.10.3720.10">
    <property type="entry name" value="MetI-like"/>
    <property type="match status" value="1"/>
</dbReference>
<dbReference type="CDD" id="cd06261">
    <property type="entry name" value="TM_PBP2"/>
    <property type="match status" value="1"/>
</dbReference>
<dbReference type="GO" id="GO:0005886">
    <property type="term" value="C:plasma membrane"/>
    <property type="evidence" value="ECO:0007669"/>
    <property type="project" value="UniProtKB-SubCell"/>
</dbReference>
<feature type="domain" description="ABC transmembrane type-1" evidence="8">
    <location>
        <begin position="88"/>
        <end position="268"/>
    </location>
</feature>
<gene>
    <name evidence="9" type="ORF">J512_1903</name>
</gene>
<dbReference type="AlphaFoldDB" id="A0A009HNS2"/>
<dbReference type="RefSeq" id="WP_000096311.1">
    <property type="nucleotide sequence ID" value="NZ_JEWH01000020.1"/>
</dbReference>
<sequence>MSSLAQTKPNNQSTFLTKFFQQLRSYPARLKSYVIAFTSIAFWIVIWQGLAQFKVNLGFVNFSNVPTPLDVIHALWAFFQLSAAFEHVESSVFRVVVGFVLAALIGVGIGLLAGRYQKLAAFLMPPLEVLRPIPAVAWIPLAILIFPSSEASMIFITFIGALFPILLNTVHGVGAVDPRLVASAKSLGASDLAIIHEVIIPGALPNIITGLSIGMGTCWFCLVTAEMISGQHGIGYFTWESFTLQNYSNIVVGMVLIGALGMFSSTLVRVIGNRFTPWYQLRKS</sequence>
<comment type="subcellular location">
    <subcellularLocation>
        <location evidence="1 7">Cell membrane</location>
        <topology evidence="1 7">Multi-pass membrane protein</topology>
    </subcellularLocation>
</comment>
<keyword evidence="4 7" id="KW-0812">Transmembrane</keyword>
<dbReference type="Proteomes" id="UP000020595">
    <property type="component" value="Unassembled WGS sequence"/>
</dbReference>
<dbReference type="FunFam" id="1.10.3720.10:FF:000003">
    <property type="entry name" value="Aliphatic sulfonate ABC transporter permease"/>
    <property type="match status" value="1"/>
</dbReference>